<feature type="transmembrane region" description="Helical" evidence="1">
    <location>
        <begin position="20"/>
        <end position="38"/>
    </location>
</feature>
<accession>A0A6A6JLP0</accession>
<proteinExistence type="predicted"/>
<dbReference type="AlphaFoldDB" id="A0A6A6JLP0"/>
<organism evidence="2 3">
    <name type="scientific">Westerdykella ornata</name>
    <dbReference type="NCBI Taxonomy" id="318751"/>
    <lineage>
        <taxon>Eukaryota</taxon>
        <taxon>Fungi</taxon>
        <taxon>Dikarya</taxon>
        <taxon>Ascomycota</taxon>
        <taxon>Pezizomycotina</taxon>
        <taxon>Dothideomycetes</taxon>
        <taxon>Pleosporomycetidae</taxon>
        <taxon>Pleosporales</taxon>
        <taxon>Sporormiaceae</taxon>
        <taxon>Westerdykella</taxon>
    </lineage>
</organism>
<sequence length="64" mass="7344">MEDIGGMVIYLLRLYKQGDYLLHLSLVLGGIVLGHVIVRHRVNLFLDRRKPETCTYIQAKCTAE</sequence>
<keyword evidence="1" id="KW-0812">Transmembrane</keyword>
<evidence type="ECO:0000256" key="1">
    <source>
        <dbReference type="SAM" id="Phobius"/>
    </source>
</evidence>
<dbReference type="GeneID" id="54547785"/>
<name>A0A6A6JLP0_WESOR</name>
<dbReference type="RefSeq" id="XP_033654703.1">
    <property type="nucleotide sequence ID" value="XM_033794610.1"/>
</dbReference>
<keyword evidence="1" id="KW-1133">Transmembrane helix</keyword>
<protein>
    <submittedName>
        <fullName evidence="2">Uncharacterized protein</fullName>
    </submittedName>
</protein>
<gene>
    <name evidence="2" type="ORF">EI97DRAFT_311641</name>
</gene>
<evidence type="ECO:0000313" key="2">
    <source>
        <dbReference type="EMBL" id="KAF2277164.1"/>
    </source>
</evidence>
<keyword evidence="1" id="KW-0472">Membrane</keyword>
<reference evidence="2" key="1">
    <citation type="journal article" date="2020" name="Stud. Mycol.">
        <title>101 Dothideomycetes genomes: a test case for predicting lifestyles and emergence of pathogens.</title>
        <authorList>
            <person name="Haridas S."/>
            <person name="Albert R."/>
            <person name="Binder M."/>
            <person name="Bloem J."/>
            <person name="Labutti K."/>
            <person name="Salamov A."/>
            <person name="Andreopoulos B."/>
            <person name="Baker S."/>
            <person name="Barry K."/>
            <person name="Bills G."/>
            <person name="Bluhm B."/>
            <person name="Cannon C."/>
            <person name="Castanera R."/>
            <person name="Culley D."/>
            <person name="Daum C."/>
            <person name="Ezra D."/>
            <person name="Gonzalez J."/>
            <person name="Henrissat B."/>
            <person name="Kuo A."/>
            <person name="Liang C."/>
            <person name="Lipzen A."/>
            <person name="Lutzoni F."/>
            <person name="Magnuson J."/>
            <person name="Mondo S."/>
            <person name="Nolan M."/>
            <person name="Ohm R."/>
            <person name="Pangilinan J."/>
            <person name="Park H.-J."/>
            <person name="Ramirez L."/>
            <person name="Alfaro M."/>
            <person name="Sun H."/>
            <person name="Tritt A."/>
            <person name="Yoshinaga Y."/>
            <person name="Zwiers L.-H."/>
            <person name="Turgeon B."/>
            <person name="Goodwin S."/>
            <person name="Spatafora J."/>
            <person name="Crous P."/>
            <person name="Grigoriev I."/>
        </authorList>
    </citation>
    <scope>NUCLEOTIDE SEQUENCE</scope>
    <source>
        <strain evidence="2">CBS 379.55</strain>
    </source>
</reference>
<dbReference type="Proteomes" id="UP000800097">
    <property type="component" value="Unassembled WGS sequence"/>
</dbReference>
<keyword evidence="3" id="KW-1185">Reference proteome</keyword>
<evidence type="ECO:0000313" key="3">
    <source>
        <dbReference type="Proteomes" id="UP000800097"/>
    </source>
</evidence>
<dbReference type="EMBL" id="ML986491">
    <property type="protein sequence ID" value="KAF2277164.1"/>
    <property type="molecule type" value="Genomic_DNA"/>
</dbReference>